<dbReference type="GeneID" id="18929999"/>
<keyword evidence="5" id="KW-1185">Reference proteome</keyword>
<feature type="region of interest" description="Disordered" evidence="1">
    <location>
        <begin position="551"/>
        <end position="570"/>
    </location>
</feature>
<name>F4RKR9_MELLP</name>
<feature type="compositionally biased region" description="Polar residues" evidence="1">
    <location>
        <begin position="1059"/>
        <end position="1081"/>
    </location>
</feature>
<dbReference type="KEGG" id="mlr:MELLADRAFT_62956"/>
<feature type="compositionally biased region" description="Polar residues" evidence="1">
    <location>
        <begin position="121"/>
        <end position="135"/>
    </location>
</feature>
<dbReference type="Pfam" id="PF01302">
    <property type="entry name" value="CAP_GLY"/>
    <property type="match status" value="1"/>
</dbReference>
<feature type="compositionally biased region" description="Polar residues" evidence="1">
    <location>
        <begin position="943"/>
        <end position="952"/>
    </location>
</feature>
<accession>F4RKR9</accession>
<feature type="compositionally biased region" description="Low complexity" evidence="1">
    <location>
        <begin position="603"/>
        <end position="644"/>
    </location>
</feature>
<dbReference type="Gene3D" id="3.30.710.10">
    <property type="entry name" value="Potassium Channel Kv1.1, Chain A"/>
    <property type="match status" value="1"/>
</dbReference>
<dbReference type="PANTHER" id="PTHR22427">
    <property type="entry name" value="GH15728P"/>
    <property type="match status" value="1"/>
</dbReference>
<dbReference type="STRING" id="747676.F4RKR9"/>
<feature type="compositionally biased region" description="Polar residues" evidence="1">
    <location>
        <begin position="587"/>
        <end position="602"/>
    </location>
</feature>
<dbReference type="PROSITE" id="PS50097">
    <property type="entry name" value="BTB"/>
    <property type="match status" value="1"/>
</dbReference>
<dbReference type="RefSeq" id="XP_007409737.1">
    <property type="nucleotide sequence ID" value="XM_007409675.1"/>
</dbReference>
<sequence>MVINPNAKLMSTSNYHFNSNRSPIKLQLQLPELSITQAAQASRERWKSDLANLLKHANNRFADLAWSIAPHSKEQIWAHKAIIYARAGGQFQLKYLSSPAPPPHSRIPPLPSNASSVSISPFPTSLRSVTPQSNRRPSSPGGNSLNSLSTSTRQVSILNGTDPTLFQSILEALYTANGLSEVFSFLFDDHTSGDGPEARTDKLRRDLLYMWRSKLYSDCHIILVSEEGLDHTEDGNQTTEQAVFSAHRSILCSRSPYFASLLLDPYADSSKRVFTLASPPFTPASLHFSLGYLYCGTLEFSNRTFDLATAMQIWRSAQYLGLELLKEEVEAKISDMCHNFKDNSEPFVVQYFGLIWNKAIGELHYGAQTRIVDLVCSSIDPNTVIDAIRSSKRLKERLANERSDWSDHLLSMLEPIDEQIALVLQRKFPAVVTSKGFLDLLVGVGFSNDVLERALIILIAQLSEETAAETYQVLVGQVLLREDGLPMDARVIVEDAKASVIKYLKSRWMNVRSLNGFDPLENWALKEIADEIGVTVDDLLLSTVASNAPTTKTGLRVTSPASKDNQNDDKHVISPASLRASVLCRNASRQQATPTPSVSGRVTTKSTSSASTVTTNRLHLSNVTNNSPTPSISSSLISRPRPSIGKQKALLPSVITATRRESESGSIVSSPISRRPSVQSNETSTSTSSSSALSPKPEPVGIPKPQQRAVSSSATSSHSIRSNPPLPPMPKSANLDSPRLSANSRASSPTHSVTSVSSRSVGKRSTSVVGRARRPSEMTTSKPNTTEPKPSKPPRTRTITGTSTISIRSTASATPSRVQAPATPNGRKSFSKPDTVRKTPSSLSMRSDASNATVGAVYKRRPSAAAKTPTSYAFSETPPMTPPAATIIKKKNPPTVTLAAKRPDRLRTTSATARTSAATTVLRTAQPVPVPPRPSSVTSVRTNASTKTNGATKASGIKSEPNSSGIAKSVKAKSKDTTALMPTVPSVRARTVSTNSVTPGVRARIMSTKLPSPLVTQATRQRKASAMSEVTRTPKATKEPKESKKQVEEDSKSEHEPGHQSQGSNASNSTVRLGTSKEAPQQTIIVTPSSSPSLHRISANTVVPPIPQPGGPLPGFPLLVGIPCVVATTTTLPDGMIQPIKFRAVVKYLGKTFFGSGEWVGVEVAEKENMPEKEWNEGMIDGIRYFELGQESNESKSRLMRNLSATPSGAGPGLDRNSPSSRLGSPGSGSRSGTSSVNGGEFGVGSLGLRPTMNSNNSRSSSRLKHVGSDEEIDGISNGLVPTRGLFVKPHEVIFVF</sequence>
<feature type="compositionally biased region" description="Low complexity" evidence="1">
    <location>
        <begin position="664"/>
        <end position="691"/>
    </location>
</feature>
<dbReference type="InterPro" id="IPR011333">
    <property type="entry name" value="SKP1/BTB/POZ_sf"/>
</dbReference>
<evidence type="ECO:0000259" key="2">
    <source>
        <dbReference type="PROSITE" id="PS50097"/>
    </source>
</evidence>
<feature type="compositionally biased region" description="Low complexity" evidence="1">
    <location>
        <begin position="796"/>
        <end position="817"/>
    </location>
</feature>
<dbReference type="InterPro" id="IPR000938">
    <property type="entry name" value="CAP-Gly_domain"/>
</dbReference>
<dbReference type="PROSITE" id="PS50245">
    <property type="entry name" value="CAP_GLY_2"/>
    <property type="match status" value="1"/>
</dbReference>
<dbReference type="InParanoid" id="F4RKR9"/>
<dbReference type="HOGENOM" id="CLU_002951_0_0_1"/>
<organism evidence="5">
    <name type="scientific">Melampsora larici-populina (strain 98AG31 / pathotype 3-4-7)</name>
    <name type="common">Poplar leaf rust fungus</name>
    <dbReference type="NCBI Taxonomy" id="747676"/>
    <lineage>
        <taxon>Eukaryota</taxon>
        <taxon>Fungi</taxon>
        <taxon>Dikarya</taxon>
        <taxon>Basidiomycota</taxon>
        <taxon>Pucciniomycotina</taxon>
        <taxon>Pucciniomycetes</taxon>
        <taxon>Pucciniales</taxon>
        <taxon>Melampsoraceae</taxon>
        <taxon>Melampsora</taxon>
    </lineage>
</organism>
<feature type="compositionally biased region" description="Low complexity" evidence="1">
    <location>
        <begin position="1217"/>
        <end position="1239"/>
    </location>
</feature>
<feature type="compositionally biased region" description="Pro residues" evidence="1">
    <location>
        <begin position="99"/>
        <end position="111"/>
    </location>
</feature>
<proteinExistence type="predicted"/>
<dbReference type="OrthoDB" id="2130750at2759"/>
<evidence type="ECO:0000256" key="1">
    <source>
        <dbReference type="SAM" id="MobiDB-lite"/>
    </source>
</evidence>
<feature type="region of interest" description="Disordered" evidence="1">
    <location>
        <begin position="587"/>
        <end position="879"/>
    </location>
</feature>
<feature type="region of interest" description="Disordered" evidence="1">
    <location>
        <begin position="926"/>
        <end position="1081"/>
    </location>
</feature>
<feature type="region of interest" description="Disordered" evidence="1">
    <location>
        <begin position="121"/>
        <end position="148"/>
    </location>
</feature>
<dbReference type="SUPFAM" id="SSF74924">
    <property type="entry name" value="Cap-Gly domain"/>
    <property type="match status" value="1"/>
</dbReference>
<dbReference type="Gene3D" id="2.30.30.190">
    <property type="entry name" value="CAP Gly-rich-like domain"/>
    <property type="match status" value="1"/>
</dbReference>
<dbReference type="Pfam" id="PF00651">
    <property type="entry name" value="BTB"/>
    <property type="match status" value="1"/>
</dbReference>
<dbReference type="VEuPathDB" id="FungiDB:MELLADRAFT_62956"/>
<feature type="compositionally biased region" description="Low complexity" evidence="1">
    <location>
        <begin position="136"/>
        <end position="148"/>
    </location>
</feature>
<dbReference type="Proteomes" id="UP000001072">
    <property type="component" value="Unassembled WGS sequence"/>
</dbReference>
<dbReference type="EMBL" id="GL883106">
    <property type="protein sequence ID" value="EGG06777.1"/>
    <property type="molecule type" value="Genomic_DNA"/>
</dbReference>
<gene>
    <name evidence="4" type="ORF">MELLADRAFT_62956</name>
</gene>
<feature type="compositionally biased region" description="Polar residues" evidence="1">
    <location>
        <begin position="838"/>
        <end position="853"/>
    </location>
</feature>
<feature type="compositionally biased region" description="Low complexity" evidence="1">
    <location>
        <begin position="747"/>
        <end position="770"/>
    </location>
</feature>
<dbReference type="SUPFAM" id="SSF54695">
    <property type="entry name" value="POZ domain"/>
    <property type="match status" value="1"/>
</dbReference>
<dbReference type="InterPro" id="IPR036859">
    <property type="entry name" value="CAP-Gly_dom_sf"/>
</dbReference>
<feature type="compositionally biased region" description="Basic and acidic residues" evidence="1">
    <location>
        <begin position="1036"/>
        <end position="1058"/>
    </location>
</feature>
<feature type="domain" description="BTB" evidence="2">
    <location>
        <begin position="219"/>
        <end position="302"/>
    </location>
</feature>
<reference evidence="5" key="1">
    <citation type="journal article" date="2011" name="Proc. Natl. Acad. Sci. U.S.A.">
        <title>Obligate biotrophy features unraveled by the genomic analysis of rust fungi.</title>
        <authorList>
            <person name="Duplessis S."/>
            <person name="Cuomo C.A."/>
            <person name="Lin Y.-C."/>
            <person name="Aerts A."/>
            <person name="Tisserant E."/>
            <person name="Veneault-Fourrey C."/>
            <person name="Joly D.L."/>
            <person name="Hacquard S."/>
            <person name="Amselem J."/>
            <person name="Cantarel B.L."/>
            <person name="Chiu R."/>
            <person name="Coutinho P.M."/>
            <person name="Feau N."/>
            <person name="Field M."/>
            <person name="Frey P."/>
            <person name="Gelhaye E."/>
            <person name="Goldberg J."/>
            <person name="Grabherr M.G."/>
            <person name="Kodira C.D."/>
            <person name="Kohler A."/>
            <person name="Kuees U."/>
            <person name="Lindquist E.A."/>
            <person name="Lucas S.M."/>
            <person name="Mago R."/>
            <person name="Mauceli E."/>
            <person name="Morin E."/>
            <person name="Murat C."/>
            <person name="Pangilinan J.L."/>
            <person name="Park R."/>
            <person name="Pearson M."/>
            <person name="Quesneville H."/>
            <person name="Rouhier N."/>
            <person name="Sakthikumar S."/>
            <person name="Salamov A.A."/>
            <person name="Schmutz J."/>
            <person name="Selles B."/>
            <person name="Shapiro H."/>
            <person name="Tanguay P."/>
            <person name="Tuskan G.A."/>
            <person name="Henrissat B."/>
            <person name="Van de Peer Y."/>
            <person name="Rouze P."/>
            <person name="Ellis J.G."/>
            <person name="Dodds P.N."/>
            <person name="Schein J.E."/>
            <person name="Zhong S."/>
            <person name="Hamelin R.C."/>
            <person name="Grigoriev I.V."/>
            <person name="Szabo L.J."/>
            <person name="Martin F."/>
        </authorList>
    </citation>
    <scope>NUCLEOTIDE SEQUENCE [LARGE SCALE GENOMIC DNA]</scope>
    <source>
        <strain evidence="5">98AG31 / pathotype 3-4-7</strain>
    </source>
</reference>
<evidence type="ECO:0008006" key="6">
    <source>
        <dbReference type="Google" id="ProtNLM"/>
    </source>
</evidence>
<dbReference type="InterPro" id="IPR000210">
    <property type="entry name" value="BTB/POZ_dom"/>
</dbReference>
<dbReference type="eggNOG" id="ENOG502QWKJ">
    <property type="taxonomic scope" value="Eukaryota"/>
</dbReference>
<evidence type="ECO:0000313" key="4">
    <source>
        <dbReference type="EMBL" id="EGG06777.1"/>
    </source>
</evidence>
<evidence type="ECO:0000259" key="3">
    <source>
        <dbReference type="PROSITE" id="PS50245"/>
    </source>
</evidence>
<dbReference type="SMART" id="SM00225">
    <property type="entry name" value="BTB"/>
    <property type="match status" value="1"/>
</dbReference>
<feature type="region of interest" description="Disordered" evidence="1">
    <location>
        <begin position="1196"/>
        <end position="1268"/>
    </location>
</feature>
<dbReference type="PANTHER" id="PTHR22427:SF7">
    <property type="entry name" value="GH15728P"/>
    <property type="match status" value="1"/>
</dbReference>
<protein>
    <recommendedName>
        <fullName evidence="6">BTB domain-containing protein</fullName>
    </recommendedName>
</protein>
<feature type="compositionally biased region" description="Low complexity" evidence="1">
    <location>
        <begin position="711"/>
        <end position="722"/>
    </location>
</feature>
<evidence type="ECO:0000313" key="5">
    <source>
        <dbReference type="Proteomes" id="UP000001072"/>
    </source>
</evidence>
<feature type="domain" description="CAP-Gly" evidence="3">
    <location>
        <begin position="1150"/>
        <end position="1201"/>
    </location>
</feature>
<feature type="compositionally biased region" description="Polar residues" evidence="1">
    <location>
        <begin position="777"/>
        <end position="788"/>
    </location>
</feature>
<feature type="region of interest" description="Disordered" evidence="1">
    <location>
        <begin position="97"/>
        <end position="116"/>
    </location>
</feature>